<evidence type="ECO:0000313" key="1">
    <source>
        <dbReference type="EMBL" id="KAJ1522481.1"/>
    </source>
</evidence>
<keyword evidence="2" id="KW-1185">Reference proteome</keyword>
<accession>A0AAV7XDE4</accession>
<dbReference type="Proteomes" id="UP001075354">
    <property type="component" value="Chromosome 11"/>
</dbReference>
<dbReference type="PANTHER" id="PTHR33053">
    <property type="entry name" value="PROTEIN, PUTATIVE-RELATED"/>
    <property type="match status" value="1"/>
</dbReference>
<evidence type="ECO:0000313" key="2">
    <source>
        <dbReference type="Proteomes" id="UP001075354"/>
    </source>
</evidence>
<dbReference type="EMBL" id="JAPTSV010000011">
    <property type="protein sequence ID" value="KAJ1522481.1"/>
    <property type="molecule type" value="Genomic_DNA"/>
</dbReference>
<organism evidence="1 2">
    <name type="scientific">Megalurothrips usitatus</name>
    <name type="common">bean blossom thrips</name>
    <dbReference type="NCBI Taxonomy" id="439358"/>
    <lineage>
        <taxon>Eukaryota</taxon>
        <taxon>Metazoa</taxon>
        <taxon>Ecdysozoa</taxon>
        <taxon>Arthropoda</taxon>
        <taxon>Hexapoda</taxon>
        <taxon>Insecta</taxon>
        <taxon>Pterygota</taxon>
        <taxon>Neoptera</taxon>
        <taxon>Paraneoptera</taxon>
        <taxon>Thysanoptera</taxon>
        <taxon>Terebrantia</taxon>
        <taxon>Thripoidea</taxon>
        <taxon>Thripidae</taxon>
        <taxon>Megalurothrips</taxon>
    </lineage>
</organism>
<reference evidence="1" key="1">
    <citation type="submission" date="2022-12" db="EMBL/GenBank/DDBJ databases">
        <title>Chromosome-level genome assembly of the bean flower thrips Megalurothrips usitatus.</title>
        <authorList>
            <person name="Ma L."/>
            <person name="Liu Q."/>
            <person name="Li H."/>
            <person name="Cai W."/>
        </authorList>
    </citation>
    <scope>NUCLEOTIDE SEQUENCE</scope>
    <source>
        <strain evidence="1">Cailab_2022a</strain>
    </source>
</reference>
<comment type="caution">
    <text evidence="1">The sequence shown here is derived from an EMBL/GenBank/DDBJ whole genome shotgun (WGS) entry which is preliminary data.</text>
</comment>
<proteinExistence type="predicted"/>
<protein>
    <submittedName>
        <fullName evidence="1">Uncharacterized protein</fullName>
    </submittedName>
</protein>
<dbReference type="PANTHER" id="PTHR33053:SF9">
    <property type="entry name" value="AGAP000105-PA"/>
    <property type="match status" value="1"/>
</dbReference>
<gene>
    <name evidence="1" type="ORF">ONE63_001671</name>
</gene>
<dbReference type="AlphaFoldDB" id="A0AAV7XDE4"/>
<sequence length="198" mass="21927">MVTSNSGNLDQLIVGNYLEVHGRIAIDMNMDGLALDGDKGTKFWVILGKLVEAEDPPFIIAFYCKTRDAGLFLGDLVVDLADLQTIGNEYNGVNDIVETRNFDLDAPARSLVECCISHCDNGACEKGTVVDVHSEGRIQFSDIGIDCRPRTDESHTSKVDRLHHNGRSPLELIGIGMVSQFRLDTMHFFVHRDIFSIS</sequence>
<name>A0AAV7XDE4_9NEOP</name>